<dbReference type="HOGENOM" id="CLU_118229_0_0_1"/>
<dbReference type="EMBL" id="KN822946">
    <property type="protein sequence ID" value="KIO33721.1"/>
    <property type="molecule type" value="Genomic_DNA"/>
</dbReference>
<protein>
    <submittedName>
        <fullName evidence="1">Uncharacterized protein</fullName>
    </submittedName>
</protein>
<proteinExistence type="predicted"/>
<reference evidence="1 2" key="1">
    <citation type="submission" date="2014-04" db="EMBL/GenBank/DDBJ databases">
        <authorList>
            <consortium name="DOE Joint Genome Institute"/>
            <person name="Kuo A."/>
            <person name="Girlanda M."/>
            <person name="Perotto S."/>
            <person name="Kohler A."/>
            <person name="Nagy L.G."/>
            <person name="Floudas D."/>
            <person name="Copeland A."/>
            <person name="Barry K.W."/>
            <person name="Cichocki N."/>
            <person name="Veneault-Fourrey C."/>
            <person name="LaButti K."/>
            <person name="Lindquist E.A."/>
            <person name="Lipzen A."/>
            <person name="Lundell T."/>
            <person name="Morin E."/>
            <person name="Murat C."/>
            <person name="Sun H."/>
            <person name="Tunlid A."/>
            <person name="Henrissat B."/>
            <person name="Grigoriev I.V."/>
            <person name="Hibbett D.S."/>
            <person name="Martin F."/>
            <person name="Nordberg H.P."/>
            <person name="Cantor M.N."/>
            <person name="Hua S.X."/>
        </authorList>
    </citation>
    <scope>NUCLEOTIDE SEQUENCE [LARGE SCALE GENOMIC DNA]</scope>
    <source>
        <strain evidence="1 2">MUT 4182</strain>
    </source>
</reference>
<keyword evidence="2" id="KW-1185">Reference proteome</keyword>
<organism evidence="1 2">
    <name type="scientific">Tulasnella calospora MUT 4182</name>
    <dbReference type="NCBI Taxonomy" id="1051891"/>
    <lineage>
        <taxon>Eukaryota</taxon>
        <taxon>Fungi</taxon>
        <taxon>Dikarya</taxon>
        <taxon>Basidiomycota</taxon>
        <taxon>Agaricomycotina</taxon>
        <taxon>Agaricomycetes</taxon>
        <taxon>Cantharellales</taxon>
        <taxon>Tulasnellaceae</taxon>
        <taxon>Tulasnella</taxon>
    </lineage>
</organism>
<dbReference type="OrthoDB" id="5584477at2759"/>
<name>A0A0C3QVP6_9AGAM</name>
<reference evidence="2" key="2">
    <citation type="submission" date="2015-01" db="EMBL/GenBank/DDBJ databases">
        <title>Evolutionary Origins and Diversification of the Mycorrhizal Mutualists.</title>
        <authorList>
            <consortium name="DOE Joint Genome Institute"/>
            <consortium name="Mycorrhizal Genomics Consortium"/>
            <person name="Kohler A."/>
            <person name="Kuo A."/>
            <person name="Nagy L.G."/>
            <person name="Floudas D."/>
            <person name="Copeland A."/>
            <person name="Barry K.W."/>
            <person name="Cichocki N."/>
            <person name="Veneault-Fourrey C."/>
            <person name="LaButti K."/>
            <person name="Lindquist E.A."/>
            <person name="Lipzen A."/>
            <person name="Lundell T."/>
            <person name="Morin E."/>
            <person name="Murat C."/>
            <person name="Riley R."/>
            <person name="Ohm R."/>
            <person name="Sun H."/>
            <person name="Tunlid A."/>
            <person name="Henrissat B."/>
            <person name="Grigoriev I.V."/>
            <person name="Hibbett D.S."/>
            <person name="Martin F."/>
        </authorList>
    </citation>
    <scope>NUCLEOTIDE SEQUENCE [LARGE SCALE GENOMIC DNA]</scope>
    <source>
        <strain evidence="2">MUT 4182</strain>
    </source>
</reference>
<sequence length="128" mass="15287">MWTLLWIVRVYVDGKEEYDGEHPLIDWFFDYRTVENVAITKKAYLQRIRGFTNDWYRGLELQMQSLATTWHEMREGQRKMRLQADDEYLVSESMYGDEGFQAIENWMVHGGWNVPARRCTCGAHCARL</sequence>
<evidence type="ECO:0000313" key="1">
    <source>
        <dbReference type="EMBL" id="KIO33721.1"/>
    </source>
</evidence>
<dbReference type="AlphaFoldDB" id="A0A0C3QVP6"/>
<accession>A0A0C3QVP6</accession>
<evidence type="ECO:0000313" key="2">
    <source>
        <dbReference type="Proteomes" id="UP000054248"/>
    </source>
</evidence>
<dbReference type="Proteomes" id="UP000054248">
    <property type="component" value="Unassembled WGS sequence"/>
</dbReference>
<gene>
    <name evidence="1" type="ORF">M407DRAFT_177395</name>
</gene>